<evidence type="ECO:0000256" key="6">
    <source>
        <dbReference type="SAM" id="MobiDB-lite"/>
    </source>
</evidence>
<dbReference type="PANTHER" id="PTHR45800">
    <property type="entry name" value="PHOSPHATIDYLINOSITOL 4-KINASE GAMMA"/>
    <property type="match status" value="1"/>
</dbReference>
<comment type="caution">
    <text evidence="8">The sequence shown here is derived from an EMBL/GenBank/DDBJ whole genome shotgun (WGS) entry which is preliminary data.</text>
</comment>
<dbReference type="AlphaFoldDB" id="A0AAV9IUT9"/>
<dbReference type="PANTHER" id="PTHR45800:SF11">
    <property type="entry name" value="PHOSPHATIDYLINOSITOL 3-KINASE-RELATED PROTEIN KINASE"/>
    <property type="match status" value="1"/>
</dbReference>
<evidence type="ECO:0000256" key="1">
    <source>
        <dbReference type="ARBA" id="ARBA00008941"/>
    </source>
</evidence>
<organism evidence="8 9">
    <name type="scientific">Cyanidium caldarium</name>
    <name type="common">Red alga</name>
    <dbReference type="NCBI Taxonomy" id="2771"/>
    <lineage>
        <taxon>Eukaryota</taxon>
        <taxon>Rhodophyta</taxon>
        <taxon>Bangiophyceae</taxon>
        <taxon>Cyanidiales</taxon>
        <taxon>Cyanidiaceae</taxon>
        <taxon>Cyanidium</taxon>
    </lineage>
</organism>
<feature type="compositionally biased region" description="Polar residues" evidence="6">
    <location>
        <begin position="728"/>
        <end position="738"/>
    </location>
</feature>
<feature type="compositionally biased region" description="Acidic residues" evidence="6">
    <location>
        <begin position="410"/>
        <end position="428"/>
    </location>
</feature>
<feature type="region of interest" description="Disordered" evidence="6">
    <location>
        <begin position="728"/>
        <end position="793"/>
    </location>
</feature>
<dbReference type="EMBL" id="JANCYW010000007">
    <property type="protein sequence ID" value="KAK4536102.1"/>
    <property type="molecule type" value="Genomic_DNA"/>
</dbReference>
<evidence type="ECO:0000256" key="4">
    <source>
        <dbReference type="ARBA" id="ARBA00022777"/>
    </source>
</evidence>
<evidence type="ECO:0000313" key="9">
    <source>
        <dbReference type="Proteomes" id="UP001301350"/>
    </source>
</evidence>
<dbReference type="Proteomes" id="UP001301350">
    <property type="component" value="Unassembled WGS sequence"/>
</dbReference>
<gene>
    <name evidence="8" type="ORF">CDCA_CDCA07G2127</name>
</gene>
<feature type="region of interest" description="Disordered" evidence="6">
    <location>
        <begin position="401"/>
        <end position="433"/>
    </location>
</feature>
<evidence type="ECO:0000256" key="2">
    <source>
        <dbReference type="ARBA" id="ARBA00022679"/>
    </source>
</evidence>
<dbReference type="InterPro" id="IPR000403">
    <property type="entry name" value="PI3/4_kinase_cat_dom"/>
</dbReference>
<feature type="region of interest" description="Disordered" evidence="6">
    <location>
        <begin position="1"/>
        <end position="79"/>
    </location>
</feature>
<reference evidence="8 9" key="1">
    <citation type="submission" date="2022-07" db="EMBL/GenBank/DDBJ databases">
        <title>Genome-wide signatures of adaptation to extreme environments.</title>
        <authorList>
            <person name="Cho C.H."/>
            <person name="Yoon H.S."/>
        </authorList>
    </citation>
    <scope>NUCLEOTIDE SEQUENCE [LARGE SCALE GENOMIC DNA]</scope>
    <source>
        <strain evidence="8 9">DBV 063 E5</strain>
    </source>
</reference>
<evidence type="ECO:0000256" key="3">
    <source>
        <dbReference type="ARBA" id="ARBA00022741"/>
    </source>
</evidence>
<keyword evidence="5" id="KW-0067">ATP-binding</keyword>
<dbReference type="GO" id="GO:0016301">
    <property type="term" value="F:kinase activity"/>
    <property type="evidence" value="ECO:0007669"/>
    <property type="project" value="UniProtKB-KW"/>
</dbReference>
<evidence type="ECO:0000313" key="8">
    <source>
        <dbReference type="EMBL" id="KAK4536102.1"/>
    </source>
</evidence>
<keyword evidence="3" id="KW-0547">Nucleotide-binding</keyword>
<comment type="similarity">
    <text evidence="1">Belongs to the PI3/PI4-kinase family. Type II PI4K subfamily.</text>
</comment>
<name>A0AAV9IUT9_CYACA</name>
<dbReference type="GO" id="GO:0005524">
    <property type="term" value="F:ATP binding"/>
    <property type="evidence" value="ECO:0007669"/>
    <property type="project" value="UniProtKB-KW"/>
</dbReference>
<dbReference type="InterPro" id="IPR044571">
    <property type="entry name" value="P4KG1-8"/>
</dbReference>
<feature type="region of interest" description="Disordered" evidence="6">
    <location>
        <begin position="161"/>
        <end position="193"/>
    </location>
</feature>
<feature type="domain" description="PI3K/PI4K catalytic" evidence="7">
    <location>
        <begin position="268"/>
        <end position="528"/>
    </location>
</feature>
<dbReference type="Pfam" id="PF00454">
    <property type="entry name" value="PI3_PI4_kinase"/>
    <property type="match status" value="1"/>
</dbReference>
<evidence type="ECO:0000256" key="5">
    <source>
        <dbReference type="ARBA" id="ARBA00022840"/>
    </source>
</evidence>
<accession>A0AAV9IUT9</accession>
<keyword evidence="9" id="KW-1185">Reference proteome</keyword>
<feature type="region of interest" description="Disordered" evidence="6">
    <location>
        <begin position="540"/>
        <end position="561"/>
    </location>
</feature>
<keyword evidence="4" id="KW-0418">Kinase</keyword>
<protein>
    <recommendedName>
        <fullName evidence="7">PI3K/PI4K catalytic domain-containing protein</fullName>
    </recommendedName>
</protein>
<evidence type="ECO:0000259" key="7">
    <source>
        <dbReference type="Pfam" id="PF00454"/>
    </source>
</evidence>
<keyword evidence="2" id="KW-0808">Transferase</keyword>
<proteinExistence type="inferred from homology"/>
<sequence>MLLPRAAEAEQKTMGTYTRPARGATKTAMRWVDTSSRASDEVCSSWADVSDSDMDDEPPAVSETSLAAGAPSHGAVEDGVDGSTCMARNKDEGGSGASVISMVTRDTSPRAGGSRTAWSVPPSTGAAPVANGFDFLSRSARQYAQEHPLAMAAEGPPQLFLPTASVSPTPSLAVPSRMKSGNRLEAGDGDSPIESTASDSVRAMSAASDHRWLLALTSPPNHDFSEILSAAARASMAISQGSARAERPYRAGVSGTYFIKKTSSSRNVLAVFKPLDEETAGTELPLRRKGWYFHAAEGAYKECAAYLLDHDGFASVPQTALARCDLGPSLGPNPVQRTKCGAFQVYHRNLGDADDFGPGVFDTEAVQRIAAFDIRVLQCDRNASNILVCETRHVPRRAAGLPSAARAVNGDDDEVEETDDDDVDDEVDGGSSTASRAQYQLVAIDHGYILPDGVPTLPRACWMDWSQAREPVAPAVRRYIECLDALSDVSMLRRELGADMLRPGSLRSLCIGTMLLKRGVAAGLTLYEIGILIYGEADTATSTSSGSGRLQESAATTEGGGSDRTVAWLGACSKLEQIVSEAEYAACCRAMRLWSGAAVGASDIAASQLRTAAAPLPDADHGGVFLFEEQLQPPRPPAAAAETAAHPCGTRRHGSLSARIHAAAAAAPSSATDACRADALWTAYPLGCAFDDLAGRDDTAHSRESLFFYHDLARRMDEVIARMLAQRSSTATGVSSMPPSLAPTANRRSAATSVAADGVASPPPSSLPTGVARALLRRNHSDPNLLRQPAASQ</sequence>